<dbReference type="GO" id="GO:0003677">
    <property type="term" value="F:DNA binding"/>
    <property type="evidence" value="ECO:0007669"/>
    <property type="project" value="InterPro"/>
</dbReference>
<feature type="region of interest" description="Disordered" evidence="2">
    <location>
        <begin position="123"/>
        <end position="169"/>
    </location>
</feature>
<dbReference type="InterPro" id="IPR039353">
    <property type="entry name" value="TF_Adf1"/>
</dbReference>
<dbReference type="GO" id="GO:0006357">
    <property type="term" value="P:regulation of transcription by RNA polymerase II"/>
    <property type="evidence" value="ECO:0007669"/>
    <property type="project" value="TreeGrafter"/>
</dbReference>
<evidence type="ECO:0000313" key="6">
    <source>
        <dbReference type="Proteomes" id="UP001152622"/>
    </source>
</evidence>
<feature type="domain" description="MADF" evidence="3">
    <location>
        <begin position="28"/>
        <end position="118"/>
    </location>
</feature>
<dbReference type="Pfam" id="PF10545">
    <property type="entry name" value="MADF_DNA_bdg"/>
    <property type="match status" value="1"/>
</dbReference>
<dbReference type="PANTHER" id="PTHR12243:SF48">
    <property type="entry name" value="MADF DOMAIN-CONTAINING PROTEIN"/>
    <property type="match status" value="1"/>
</dbReference>
<keyword evidence="1" id="KW-0539">Nucleus</keyword>
<dbReference type="InterPro" id="IPR004210">
    <property type="entry name" value="BESS_motif"/>
</dbReference>
<organism evidence="5 6">
    <name type="scientific">Synaphobranchus kaupii</name>
    <name type="common">Kaup's arrowtooth eel</name>
    <dbReference type="NCBI Taxonomy" id="118154"/>
    <lineage>
        <taxon>Eukaryota</taxon>
        <taxon>Metazoa</taxon>
        <taxon>Chordata</taxon>
        <taxon>Craniata</taxon>
        <taxon>Vertebrata</taxon>
        <taxon>Euteleostomi</taxon>
        <taxon>Actinopterygii</taxon>
        <taxon>Neopterygii</taxon>
        <taxon>Teleostei</taxon>
        <taxon>Anguilliformes</taxon>
        <taxon>Synaphobranchidae</taxon>
        <taxon>Synaphobranchus</taxon>
    </lineage>
</organism>
<dbReference type="GO" id="GO:0005667">
    <property type="term" value="C:transcription regulator complex"/>
    <property type="evidence" value="ECO:0007669"/>
    <property type="project" value="TreeGrafter"/>
</dbReference>
<evidence type="ECO:0000313" key="5">
    <source>
        <dbReference type="EMBL" id="KAJ8368186.1"/>
    </source>
</evidence>
<dbReference type="EMBL" id="JAINUF010000003">
    <property type="protein sequence ID" value="KAJ8368186.1"/>
    <property type="molecule type" value="Genomic_DNA"/>
</dbReference>
<accession>A0A9Q1FV15</accession>
<protein>
    <recommendedName>
        <fullName evidence="7">Transcription factor Adf-1</fullName>
    </recommendedName>
</protein>
<dbReference type="Proteomes" id="UP001152622">
    <property type="component" value="Chromosome 3"/>
</dbReference>
<reference evidence="5" key="1">
    <citation type="journal article" date="2023" name="Science">
        <title>Genome structures resolve the early diversification of teleost fishes.</title>
        <authorList>
            <person name="Parey E."/>
            <person name="Louis A."/>
            <person name="Montfort J."/>
            <person name="Bouchez O."/>
            <person name="Roques C."/>
            <person name="Iampietro C."/>
            <person name="Lluch J."/>
            <person name="Castinel A."/>
            <person name="Donnadieu C."/>
            <person name="Desvignes T."/>
            <person name="Floi Bucao C."/>
            <person name="Jouanno E."/>
            <person name="Wen M."/>
            <person name="Mejri S."/>
            <person name="Dirks R."/>
            <person name="Jansen H."/>
            <person name="Henkel C."/>
            <person name="Chen W.J."/>
            <person name="Zahm M."/>
            <person name="Cabau C."/>
            <person name="Klopp C."/>
            <person name="Thompson A.W."/>
            <person name="Robinson-Rechavi M."/>
            <person name="Braasch I."/>
            <person name="Lecointre G."/>
            <person name="Bobe J."/>
            <person name="Postlethwait J.H."/>
            <person name="Berthelot C."/>
            <person name="Roest Crollius H."/>
            <person name="Guiguen Y."/>
        </authorList>
    </citation>
    <scope>NUCLEOTIDE SEQUENCE</scope>
    <source>
        <strain evidence="5">WJC10195</strain>
    </source>
</reference>
<keyword evidence="6" id="KW-1185">Reference proteome</keyword>
<dbReference type="PANTHER" id="PTHR12243">
    <property type="entry name" value="MADF DOMAIN TRANSCRIPTION FACTOR"/>
    <property type="match status" value="1"/>
</dbReference>
<comment type="subcellular location">
    <subcellularLocation>
        <location evidence="1">Nucleus</location>
    </subcellularLocation>
</comment>
<evidence type="ECO:0000256" key="2">
    <source>
        <dbReference type="SAM" id="MobiDB-lite"/>
    </source>
</evidence>
<feature type="compositionally biased region" description="Basic and acidic residues" evidence="2">
    <location>
        <begin position="126"/>
        <end position="169"/>
    </location>
</feature>
<evidence type="ECO:0000256" key="1">
    <source>
        <dbReference type="PROSITE-ProRule" id="PRU00371"/>
    </source>
</evidence>
<gene>
    <name evidence="5" type="ORF">SKAU_G00082140</name>
</gene>
<dbReference type="AlphaFoldDB" id="A0A9Q1FV15"/>
<dbReference type="SMART" id="SM00595">
    <property type="entry name" value="MADF"/>
    <property type="match status" value="1"/>
</dbReference>
<evidence type="ECO:0000259" key="4">
    <source>
        <dbReference type="PROSITE" id="PS51031"/>
    </source>
</evidence>
<dbReference type="PROSITE" id="PS51031">
    <property type="entry name" value="BESS"/>
    <property type="match status" value="1"/>
</dbReference>
<evidence type="ECO:0000259" key="3">
    <source>
        <dbReference type="PROSITE" id="PS51029"/>
    </source>
</evidence>
<sequence>MPSSGRRIPCIDSQAVALSSRSTTMGEKLILAVSEHPVIYDLSFEGYRDRIKKNTAWRKVSETTGLPVEECRRNWRDLRDVYVREKREEKRKRANGDSSHKRPWRYCQIMSFLLPFITSRVTSSNMKEDGREGDGERKNRGAIKRDEGGKREGEKEGEEREGLSREEEKRQVEQVACDVVEGESTVVEAQEPRAMRRRVENNSLSPFERRIVGAIEAAASLTPPTPADPDQQFLNSLVPALQRLDPQRKALVKLKIHQLIYEAEFSCIDETFQDIFYHFRNMPSHDPERLLRRQFSGERGGRDSEEQI</sequence>
<dbReference type="PROSITE" id="PS51029">
    <property type="entry name" value="MADF"/>
    <property type="match status" value="1"/>
</dbReference>
<dbReference type="GO" id="GO:0005634">
    <property type="term" value="C:nucleus"/>
    <property type="evidence" value="ECO:0007669"/>
    <property type="project" value="UniProtKB-SubCell"/>
</dbReference>
<dbReference type="InterPro" id="IPR006578">
    <property type="entry name" value="MADF-dom"/>
</dbReference>
<dbReference type="Pfam" id="PF02944">
    <property type="entry name" value="BESS"/>
    <property type="match status" value="1"/>
</dbReference>
<dbReference type="OrthoDB" id="5984255at2759"/>
<evidence type="ECO:0008006" key="7">
    <source>
        <dbReference type="Google" id="ProtNLM"/>
    </source>
</evidence>
<feature type="domain" description="BESS" evidence="4">
    <location>
        <begin position="227"/>
        <end position="266"/>
    </location>
</feature>
<proteinExistence type="predicted"/>
<name>A0A9Q1FV15_SYNKA</name>
<comment type="caution">
    <text evidence="5">The sequence shown here is derived from an EMBL/GenBank/DDBJ whole genome shotgun (WGS) entry which is preliminary data.</text>
</comment>